<organism evidence="2 3">
    <name type="scientific">Ferrovibrio terrae</name>
    <dbReference type="NCBI Taxonomy" id="2594003"/>
    <lineage>
        <taxon>Bacteria</taxon>
        <taxon>Pseudomonadati</taxon>
        <taxon>Pseudomonadota</taxon>
        <taxon>Alphaproteobacteria</taxon>
        <taxon>Rhodospirillales</taxon>
        <taxon>Rhodospirillaceae</taxon>
        <taxon>Ferrovibrio</taxon>
    </lineage>
</organism>
<protein>
    <submittedName>
        <fullName evidence="2">MOSC domain-containing protein</fullName>
    </submittedName>
</protein>
<proteinExistence type="predicted"/>
<reference evidence="2 3" key="1">
    <citation type="submission" date="2019-07" db="EMBL/GenBank/DDBJ databases">
        <title>Genome sequencing for Ferrovibrio sp. K5.</title>
        <authorList>
            <person name="Park S.-J."/>
        </authorList>
    </citation>
    <scope>NUCLEOTIDE SEQUENCE [LARGE SCALE GENOMIC DNA]</scope>
    <source>
        <strain evidence="2 3">K5</strain>
    </source>
</reference>
<dbReference type="SUPFAM" id="SSF50800">
    <property type="entry name" value="PK beta-barrel domain-like"/>
    <property type="match status" value="1"/>
</dbReference>
<dbReference type="KEGG" id="fer:FNB15_06510"/>
<dbReference type="AlphaFoldDB" id="A0A516GZJ9"/>
<dbReference type="OrthoDB" id="581532at2"/>
<dbReference type="PROSITE" id="PS51340">
    <property type="entry name" value="MOSC"/>
    <property type="match status" value="1"/>
</dbReference>
<evidence type="ECO:0000313" key="3">
    <source>
        <dbReference type="Proteomes" id="UP000317496"/>
    </source>
</evidence>
<dbReference type="GO" id="GO:0003824">
    <property type="term" value="F:catalytic activity"/>
    <property type="evidence" value="ECO:0007669"/>
    <property type="project" value="InterPro"/>
</dbReference>
<dbReference type="GO" id="GO:0030170">
    <property type="term" value="F:pyridoxal phosphate binding"/>
    <property type="evidence" value="ECO:0007669"/>
    <property type="project" value="InterPro"/>
</dbReference>
<dbReference type="Pfam" id="PF03473">
    <property type="entry name" value="MOSC"/>
    <property type="match status" value="1"/>
</dbReference>
<gene>
    <name evidence="2" type="ORF">FNB15_06510</name>
</gene>
<dbReference type="InterPro" id="IPR005302">
    <property type="entry name" value="MoCF_Sase_C"/>
</dbReference>
<evidence type="ECO:0000313" key="2">
    <source>
        <dbReference type="EMBL" id="QDO96947.1"/>
    </source>
</evidence>
<sequence length="261" mass="28099">MTMDLDASLLSITRFPVKGLTPQSLDDAQLTPDQPLANDRRFALAHGSSAFDAQTPAFQKKAHFLTWIRNPPLAALDCSFDASGTKITIKKDGRVLVQEADLTSPLSRPAIEKVVLDHIGPEGSRGSVKVAEAPGAWFADVPDPYLSIQNTATLVELGRKLGQSEPLDSRRLRANLVIGGFPAWAEMQWVGSQIEIGETVLAIEAVIGRCAATHVNPDTGIPDSDLVGTLNSVYGHNKCGVYARVVKGGRIRRGDRVGRIL</sequence>
<dbReference type="InterPro" id="IPR005303">
    <property type="entry name" value="MOCOS_middle"/>
</dbReference>
<dbReference type="Proteomes" id="UP000317496">
    <property type="component" value="Chromosome"/>
</dbReference>
<dbReference type="RefSeq" id="WP_144067928.1">
    <property type="nucleotide sequence ID" value="NZ_CP041636.1"/>
</dbReference>
<name>A0A516GZJ9_9PROT</name>
<keyword evidence="3" id="KW-1185">Reference proteome</keyword>
<dbReference type="GO" id="GO:0030151">
    <property type="term" value="F:molybdenum ion binding"/>
    <property type="evidence" value="ECO:0007669"/>
    <property type="project" value="InterPro"/>
</dbReference>
<feature type="domain" description="MOSC" evidence="1">
    <location>
        <begin position="114"/>
        <end position="260"/>
    </location>
</feature>
<evidence type="ECO:0000259" key="1">
    <source>
        <dbReference type="PROSITE" id="PS51340"/>
    </source>
</evidence>
<dbReference type="EMBL" id="CP041636">
    <property type="protein sequence ID" value="QDO96947.1"/>
    <property type="molecule type" value="Genomic_DNA"/>
</dbReference>
<accession>A0A516GZJ9</accession>
<dbReference type="InterPro" id="IPR011037">
    <property type="entry name" value="Pyrv_Knase-like_insert_dom_sf"/>
</dbReference>
<dbReference type="Pfam" id="PF03476">
    <property type="entry name" value="MOSC_N"/>
    <property type="match status" value="1"/>
</dbReference>
<dbReference type="Gene3D" id="2.40.33.20">
    <property type="entry name" value="PK beta-barrel domain-like"/>
    <property type="match status" value="1"/>
</dbReference>